<accession>A0A4R0K0I0</accession>
<dbReference type="Gene3D" id="3.40.50.1820">
    <property type="entry name" value="alpha/beta hydrolase"/>
    <property type="match status" value="1"/>
</dbReference>
<organism evidence="4 5">
    <name type="scientific">Kribbella capetownensis</name>
    <dbReference type="NCBI Taxonomy" id="1572659"/>
    <lineage>
        <taxon>Bacteria</taxon>
        <taxon>Bacillati</taxon>
        <taxon>Actinomycetota</taxon>
        <taxon>Actinomycetes</taxon>
        <taxon>Propionibacteriales</taxon>
        <taxon>Kribbellaceae</taxon>
        <taxon>Kribbella</taxon>
    </lineage>
</organism>
<dbReference type="AlphaFoldDB" id="A0A4R0K0I0"/>
<dbReference type="PANTHER" id="PTHR10272:SF0">
    <property type="entry name" value="PLATELET-ACTIVATING FACTOR ACETYLHYDROLASE"/>
    <property type="match status" value="1"/>
</dbReference>
<keyword evidence="5" id="KW-1185">Reference proteome</keyword>
<dbReference type="EMBL" id="SJKD01000002">
    <property type="protein sequence ID" value="TCC51196.1"/>
    <property type="molecule type" value="Genomic_DNA"/>
</dbReference>
<gene>
    <name evidence="4" type="ORF">E0H75_13815</name>
</gene>
<dbReference type="GO" id="GO:0003847">
    <property type="term" value="F:1-alkyl-2-acetylglycerophosphocholine esterase activity"/>
    <property type="evidence" value="ECO:0007669"/>
    <property type="project" value="TreeGrafter"/>
</dbReference>
<protein>
    <submittedName>
        <fullName evidence="4">Alpha/beta hydrolase</fullName>
    </submittedName>
</protein>
<keyword evidence="3" id="KW-0443">Lipid metabolism</keyword>
<reference evidence="4 5" key="1">
    <citation type="submission" date="2019-02" db="EMBL/GenBank/DDBJ databases">
        <title>Kribbella capetownensis sp. nov. and Kribbella speibonae sp. nov., isolated from soil.</title>
        <authorList>
            <person name="Curtis S.M."/>
            <person name="Norton I."/>
            <person name="Everest G.J."/>
            <person name="Meyers P.R."/>
        </authorList>
    </citation>
    <scope>NUCLEOTIDE SEQUENCE [LARGE SCALE GENOMIC DNA]</scope>
    <source>
        <strain evidence="4 5">YM53</strain>
    </source>
</reference>
<name>A0A4R0K0I0_9ACTN</name>
<dbReference type="Pfam" id="PF03403">
    <property type="entry name" value="PAF-AH_p_II"/>
    <property type="match status" value="2"/>
</dbReference>
<comment type="caution">
    <text evidence="4">The sequence shown here is derived from an EMBL/GenBank/DDBJ whole genome shotgun (WGS) entry which is preliminary data.</text>
</comment>
<dbReference type="Proteomes" id="UP000293342">
    <property type="component" value="Unassembled WGS sequence"/>
</dbReference>
<proteinExistence type="predicted"/>
<dbReference type="GO" id="GO:0016042">
    <property type="term" value="P:lipid catabolic process"/>
    <property type="evidence" value="ECO:0007669"/>
    <property type="project" value="UniProtKB-KW"/>
</dbReference>
<keyword evidence="1 4" id="KW-0378">Hydrolase</keyword>
<dbReference type="SUPFAM" id="SSF53474">
    <property type="entry name" value="alpha/beta-Hydrolases"/>
    <property type="match status" value="1"/>
</dbReference>
<evidence type="ECO:0000313" key="5">
    <source>
        <dbReference type="Proteomes" id="UP000293342"/>
    </source>
</evidence>
<evidence type="ECO:0000256" key="2">
    <source>
        <dbReference type="ARBA" id="ARBA00022963"/>
    </source>
</evidence>
<evidence type="ECO:0000256" key="3">
    <source>
        <dbReference type="ARBA" id="ARBA00023098"/>
    </source>
</evidence>
<dbReference type="OrthoDB" id="569821at2"/>
<evidence type="ECO:0000313" key="4">
    <source>
        <dbReference type="EMBL" id="TCC51196.1"/>
    </source>
</evidence>
<dbReference type="PANTHER" id="PTHR10272">
    <property type="entry name" value="PLATELET-ACTIVATING FACTOR ACETYLHYDROLASE"/>
    <property type="match status" value="1"/>
</dbReference>
<evidence type="ECO:0000256" key="1">
    <source>
        <dbReference type="ARBA" id="ARBA00022801"/>
    </source>
</evidence>
<sequence length="385" mass="40927">MARRGMRRMRTGIVILVLFALLGGSGYIGWVLVKRSEPVALPDPTGTFQVGRRTFEWTDTVRRDPYGEGPRRLSVWLWYPVAKSTTGRHVEYAPGLWNGLHLKSPIAVFQGPFNGLQDHALDRATIAPGRFPVVVLMPGMGLSAPMYASLAEDLASHGYLVAGVTPTYSANLTVLDGQTVRSTESANPPNLGETSTGALEAGDHLVTTWAADARFAATTLGKQLPNSVETGIGTSYVGHSFGGAASLEACRTDQRCGAAVDVDGLQFGDVVTKGVHAPIMLLGADDSCITSVCGPDAKTDDGRDRALSLLKASTGTAWCATIPGTRHFNFTDYGAYYLALPLRKFLPLGTVGPRHALTVMNGYVTTFLSHALYRTAAPGAPTCAD</sequence>
<dbReference type="InterPro" id="IPR029058">
    <property type="entry name" value="AB_hydrolase_fold"/>
</dbReference>
<keyword evidence="2" id="KW-0442">Lipid degradation</keyword>